<evidence type="ECO:0000313" key="1">
    <source>
        <dbReference type="EMBL" id="KAK6984114.1"/>
    </source>
</evidence>
<reference evidence="1 2" key="1">
    <citation type="journal article" date="2024" name="J Genomics">
        <title>Draft genome sequencing and assembly of Favolaschia claudopus CIRM-BRFM 2984 isolated from oak limbs.</title>
        <authorList>
            <person name="Navarro D."/>
            <person name="Drula E."/>
            <person name="Chaduli D."/>
            <person name="Cazenave R."/>
            <person name="Ahrendt S."/>
            <person name="Wang J."/>
            <person name="Lipzen A."/>
            <person name="Daum C."/>
            <person name="Barry K."/>
            <person name="Grigoriev I.V."/>
            <person name="Favel A."/>
            <person name="Rosso M.N."/>
            <person name="Martin F."/>
        </authorList>
    </citation>
    <scope>NUCLEOTIDE SEQUENCE [LARGE SCALE GENOMIC DNA]</scope>
    <source>
        <strain evidence="1 2">CIRM-BRFM 2984</strain>
    </source>
</reference>
<dbReference type="Proteomes" id="UP001362999">
    <property type="component" value="Unassembled WGS sequence"/>
</dbReference>
<gene>
    <name evidence="1" type="ORF">R3P38DRAFT_3454720</name>
</gene>
<keyword evidence="2" id="KW-1185">Reference proteome</keyword>
<evidence type="ECO:0000313" key="2">
    <source>
        <dbReference type="Proteomes" id="UP001362999"/>
    </source>
</evidence>
<accession>A0AAV9ZIT9</accession>
<protein>
    <submittedName>
        <fullName evidence="1">Uncharacterized protein</fullName>
    </submittedName>
</protein>
<dbReference type="EMBL" id="JAWWNJ010000141">
    <property type="protein sequence ID" value="KAK6984114.1"/>
    <property type="molecule type" value="Genomic_DNA"/>
</dbReference>
<dbReference type="AlphaFoldDB" id="A0AAV9ZIT9"/>
<comment type="caution">
    <text evidence="1">The sequence shown here is derived from an EMBL/GenBank/DDBJ whole genome shotgun (WGS) entry which is preliminary data.</text>
</comment>
<sequence>MDESADARTVCIQMIRTLPPSLGGTACQNFERLMSETLFPRTSWPHRQLLSCIPIFDNLDFYHIDEIPKLGTADDLSSKTGISLGNAGFILEKIRAEMKRVDRERRNLAA</sequence>
<name>A0AAV9ZIT9_9AGAR</name>
<organism evidence="1 2">
    <name type="scientific">Favolaschia claudopus</name>
    <dbReference type="NCBI Taxonomy" id="2862362"/>
    <lineage>
        <taxon>Eukaryota</taxon>
        <taxon>Fungi</taxon>
        <taxon>Dikarya</taxon>
        <taxon>Basidiomycota</taxon>
        <taxon>Agaricomycotina</taxon>
        <taxon>Agaricomycetes</taxon>
        <taxon>Agaricomycetidae</taxon>
        <taxon>Agaricales</taxon>
        <taxon>Marasmiineae</taxon>
        <taxon>Mycenaceae</taxon>
        <taxon>Favolaschia</taxon>
    </lineage>
</organism>
<proteinExistence type="predicted"/>